<accession>X1C4I0</accession>
<proteinExistence type="predicted"/>
<name>X1C4I0_9ZZZZ</name>
<dbReference type="AlphaFoldDB" id="X1C4I0"/>
<reference evidence="1" key="1">
    <citation type="journal article" date="2014" name="Front. Microbiol.">
        <title>High frequency of phylogenetically diverse reductive dehalogenase-homologous genes in deep subseafloor sedimentary metagenomes.</title>
        <authorList>
            <person name="Kawai M."/>
            <person name="Futagami T."/>
            <person name="Toyoda A."/>
            <person name="Takaki Y."/>
            <person name="Nishi S."/>
            <person name="Hori S."/>
            <person name="Arai W."/>
            <person name="Tsubouchi T."/>
            <person name="Morono Y."/>
            <person name="Uchiyama I."/>
            <person name="Ito T."/>
            <person name="Fujiyama A."/>
            <person name="Inagaki F."/>
            <person name="Takami H."/>
        </authorList>
    </citation>
    <scope>NUCLEOTIDE SEQUENCE</scope>
    <source>
        <strain evidence="1">Expedition CK06-06</strain>
    </source>
</reference>
<protein>
    <submittedName>
        <fullName evidence="1">Uncharacterized protein</fullName>
    </submittedName>
</protein>
<evidence type="ECO:0000313" key="1">
    <source>
        <dbReference type="EMBL" id="GAH02272.1"/>
    </source>
</evidence>
<organism evidence="1">
    <name type="scientific">marine sediment metagenome</name>
    <dbReference type="NCBI Taxonomy" id="412755"/>
    <lineage>
        <taxon>unclassified sequences</taxon>
        <taxon>metagenomes</taxon>
        <taxon>ecological metagenomes</taxon>
    </lineage>
</organism>
<dbReference type="EMBL" id="BART01024240">
    <property type="protein sequence ID" value="GAH02272.1"/>
    <property type="molecule type" value="Genomic_DNA"/>
</dbReference>
<comment type="caution">
    <text evidence="1">The sequence shown here is derived from an EMBL/GenBank/DDBJ whole genome shotgun (WGS) entry which is preliminary data.</text>
</comment>
<gene>
    <name evidence="1" type="ORF">S01H4_43857</name>
</gene>
<sequence length="65" mass="8101">MRLRCSVCKCYVRAWDTLLPEDDWDAYPEVVQPCKRCLRVVQDRIYNLWKADVRRNRKLYNRNYF</sequence>